<dbReference type="Pfam" id="PF00627">
    <property type="entry name" value="UBA"/>
    <property type="match status" value="1"/>
</dbReference>
<proteinExistence type="inferred from homology"/>
<dbReference type="Pfam" id="PF16193">
    <property type="entry name" value="AAA_assoc_2"/>
    <property type="match status" value="1"/>
</dbReference>
<dbReference type="PROSITE" id="PS50030">
    <property type="entry name" value="UBA"/>
    <property type="match status" value="1"/>
</dbReference>
<dbReference type="InterPro" id="IPR032423">
    <property type="entry name" value="AAA_assoc_2"/>
</dbReference>
<dbReference type="CDD" id="cd18139">
    <property type="entry name" value="HLD_clamp_RarA"/>
    <property type="match status" value="1"/>
</dbReference>
<dbReference type="SMART" id="SM00165">
    <property type="entry name" value="UBA"/>
    <property type="match status" value="1"/>
</dbReference>
<evidence type="ECO:0000256" key="1">
    <source>
        <dbReference type="ARBA" id="ARBA00008959"/>
    </source>
</evidence>
<feature type="domain" description="UBA" evidence="5">
    <location>
        <begin position="1"/>
        <end position="39"/>
    </location>
</feature>
<dbReference type="InterPro" id="IPR051314">
    <property type="entry name" value="AAA_ATPase_RarA/MGS1/WRNIP1"/>
</dbReference>
<dbReference type="PANTHER" id="PTHR13779">
    <property type="entry name" value="WERNER HELICASE-INTERACTING PROTEIN 1 FAMILY MEMBER"/>
    <property type="match status" value="1"/>
</dbReference>
<dbReference type="Gene3D" id="1.10.8.10">
    <property type="entry name" value="DNA helicase RuvA subunit, C-terminal domain"/>
    <property type="match status" value="1"/>
</dbReference>
<dbReference type="Gene3D" id="1.10.8.60">
    <property type="match status" value="1"/>
</dbReference>
<dbReference type="SUPFAM" id="SSF52540">
    <property type="entry name" value="P-loop containing nucleoside triphosphate hydrolases"/>
    <property type="match status" value="1"/>
</dbReference>
<dbReference type="GO" id="GO:0003677">
    <property type="term" value="F:DNA binding"/>
    <property type="evidence" value="ECO:0007669"/>
    <property type="project" value="InterPro"/>
</dbReference>
<sequence length="518" mass="57165">MEAEIEQLVSMGFPTDLAAQALAAAGGNLLKATDWLLNQNNHQPPIAQTPTLPSSNSSPPVVQPKINHFFHFHPKKETHQESEEIEGDEQSHSLVHLRKRQKLAENQENIQKPSPEPPPPPLAERMRPRVLDEVVGQDHLLARDALLRSAIGCGRLPSVILWGPPGTGKTSIAKAIEAVEEARKSKLKTSKSTVLFLDEVHRFNKAQQDSFLPVIEDGSIVFIGATTENPSFHLITPLLSRCRVLTLNPLKPHHITMLVKRAVFYEDRGLAASLKRLVKCKVNDDAIEFLSLHCDGDARVALNALEIAATTASARAKELNTDEDSRVLVVVSVDEVKEALQCKHLAYDRAGEEHYNLISALHKSMRGSDADAAIYWLARMVEGGEEPLYIARRLIRFASEDVGLADPQALPQAVSCYQACHFIGMPECNVILAQCVAYLALAPKSIAVYRAMGSAQKVVKESIGQNEGVPLHLRNAPTKLMKDLGYGKEYIYPPDNPDSSSQTYLPPSLQGYKFLHWP</sequence>
<dbReference type="Gene3D" id="1.20.272.10">
    <property type="match status" value="1"/>
</dbReference>
<keyword evidence="3" id="KW-0067">ATP-binding</keyword>
<dbReference type="InterPro" id="IPR003959">
    <property type="entry name" value="ATPase_AAA_core"/>
</dbReference>
<comment type="similarity">
    <text evidence="1">Belongs to the AAA ATPase family. RarA/MGS1/WRNIP1 subfamily.</text>
</comment>
<gene>
    <name evidence="6" type="ORF">Sradi_6131700</name>
</gene>
<dbReference type="FunFam" id="1.20.272.10:FF:000001">
    <property type="entry name" value="Putative AAA family ATPase"/>
    <property type="match status" value="1"/>
</dbReference>
<reference evidence="6" key="2">
    <citation type="journal article" date="2024" name="Plant">
        <title>Genomic evolution and insights into agronomic trait innovations of Sesamum species.</title>
        <authorList>
            <person name="Miao H."/>
            <person name="Wang L."/>
            <person name="Qu L."/>
            <person name="Liu H."/>
            <person name="Sun Y."/>
            <person name="Le M."/>
            <person name="Wang Q."/>
            <person name="Wei S."/>
            <person name="Zheng Y."/>
            <person name="Lin W."/>
            <person name="Duan Y."/>
            <person name="Cao H."/>
            <person name="Xiong S."/>
            <person name="Wang X."/>
            <person name="Wei L."/>
            <person name="Li C."/>
            <person name="Ma Q."/>
            <person name="Ju M."/>
            <person name="Zhao R."/>
            <person name="Li G."/>
            <person name="Mu C."/>
            <person name="Tian Q."/>
            <person name="Mei H."/>
            <person name="Zhang T."/>
            <person name="Gao T."/>
            <person name="Zhang H."/>
        </authorList>
    </citation>
    <scope>NUCLEOTIDE SEQUENCE</scope>
    <source>
        <strain evidence="6">G02</strain>
    </source>
</reference>
<dbReference type="SMART" id="SM00382">
    <property type="entry name" value="AAA"/>
    <property type="match status" value="1"/>
</dbReference>
<reference evidence="6" key="1">
    <citation type="submission" date="2020-06" db="EMBL/GenBank/DDBJ databases">
        <authorList>
            <person name="Li T."/>
            <person name="Hu X."/>
            <person name="Zhang T."/>
            <person name="Song X."/>
            <person name="Zhang H."/>
            <person name="Dai N."/>
            <person name="Sheng W."/>
            <person name="Hou X."/>
            <person name="Wei L."/>
        </authorList>
    </citation>
    <scope>NUCLEOTIDE SEQUENCE</scope>
    <source>
        <strain evidence="6">G02</strain>
        <tissue evidence="6">Leaf</tissue>
    </source>
</reference>
<dbReference type="AlphaFoldDB" id="A0AAW2KJX5"/>
<evidence type="ECO:0000256" key="4">
    <source>
        <dbReference type="SAM" id="MobiDB-lite"/>
    </source>
</evidence>
<dbReference type="InterPro" id="IPR021886">
    <property type="entry name" value="MgsA_C"/>
</dbReference>
<dbReference type="InterPro" id="IPR008921">
    <property type="entry name" value="DNA_pol3_clamp-load_cplx_C"/>
</dbReference>
<feature type="region of interest" description="Disordered" evidence="4">
    <location>
        <begin position="41"/>
        <end position="60"/>
    </location>
</feature>
<dbReference type="GO" id="GO:0000731">
    <property type="term" value="P:DNA synthesis involved in DNA repair"/>
    <property type="evidence" value="ECO:0007669"/>
    <property type="project" value="TreeGrafter"/>
</dbReference>
<dbReference type="PANTHER" id="PTHR13779:SF7">
    <property type="entry name" value="ATPASE WRNIP1"/>
    <property type="match status" value="1"/>
</dbReference>
<dbReference type="GO" id="GO:0008047">
    <property type="term" value="F:enzyme activator activity"/>
    <property type="evidence" value="ECO:0007669"/>
    <property type="project" value="TreeGrafter"/>
</dbReference>
<dbReference type="CDD" id="cd00009">
    <property type="entry name" value="AAA"/>
    <property type="match status" value="1"/>
</dbReference>
<keyword evidence="2" id="KW-0547">Nucleotide-binding</keyword>
<evidence type="ECO:0000256" key="3">
    <source>
        <dbReference type="ARBA" id="ARBA00022840"/>
    </source>
</evidence>
<dbReference type="GO" id="GO:0005524">
    <property type="term" value="F:ATP binding"/>
    <property type="evidence" value="ECO:0007669"/>
    <property type="project" value="UniProtKB-KW"/>
</dbReference>
<dbReference type="GO" id="GO:0016887">
    <property type="term" value="F:ATP hydrolysis activity"/>
    <property type="evidence" value="ECO:0007669"/>
    <property type="project" value="InterPro"/>
</dbReference>
<evidence type="ECO:0000259" key="5">
    <source>
        <dbReference type="PROSITE" id="PS50030"/>
    </source>
</evidence>
<dbReference type="Pfam" id="PF12002">
    <property type="entry name" value="MgsA_C"/>
    <property type="match status" value="1"/>
</dbReference>
<evidence type="ECO:0000313" key="6">
    <source>
        <dbReference type="EMBL" id="KAL0307144.1"/>
    </source>
</evidence>
<dbReference type="GO" id="GO:0017116">
    <property type="term" value="F:single-stranded DNA helicase activity"/>
    <property type="evidence" value="ECO:0007669"/>
    <property type="project" value="TreeGrafter"/>
</dbReference>
<dbReference type="GO" id="GO:0005634">
    <property type="term" value="C:nucleus"/>
    <property type="evidence" value="ECO:0007669"/>
    <property type="project" value="TreeGrafter"/>
</dbReference>
<dbReference type="InterPro" id="IPR027417">
    <property type="entry name" value="P-loop_NTPase"/>
</dbReference>
<protein>
    <submittedName>
        <fullName evidence="6">ATPase WRNIP1</fullName>
    </submittedName>
</protein>
<dbReference type="InterPro" id="IPR015940">
    <property type="entry name" value="UBA"/>
</dbReference>
<dbReference type="SUPFAM" id="SSF48019">
    <property type="entry name" value="post-AAA+ oligomerization domain-like"/>
    <property type="match status" value="1"/>
</dbReference>
<feature type="compositionally biased region" description="Low complexity" evidence="4">
    <location>
        <begin position="48"/>
        <end position="60"/>
    </location>
</feature>
<dbReference type="FunFam" id="1.10.8.60:FF:000195">
    <property type="entry name" value="AAA-type ATPase family protein"/>
    <property type="match status" value="1"/>
</dbReference>
<dbReference type="Gene3D" id="3.40.50.300">
    <property type="entry name" value="P-loop containing nucleotide triphosphate hydrolases"/>
    <property type="match status" value="2"/>
</dbReference>
<dbReference type="GO" id="GO:0006261">
    <property type="term" value="P:DNA-templated DNA replication"/>
    <property type="evidence" value="ECO:0007669"/>
    <property type="project" value="TreeGrafter"/>
</dbReference>
<organism evidence="6">
    <name type="scientific">Sesamum radiatum</name>
    <name type="common">Black benniseed</name>
    <dbReference type="NCBI Taxonomy" id="300843"/>
    <lineage>
        <taxon>Eukaryota</taxon>
        <taxon>Viridiplantae</taxon>
        <taxon>Streptophyta</taxon>
        <taxon>Embryophyta</taxon>
        <taxon>Tracheophyta</taxon>
        <taxon>Spermatophyta</taxon>
        <taxon>Magnoliopsida</taxon>
        <taxon>eudicotyledons</taxon>
        <taxon>Gunneridae</taxon>
        <taxon>Pentapetalae</taxon>
        <taxon>asterids</taxon>
        <taxon>lamiids</taxon>
        <taxon>Lamiales</taxon>
        <taxon>Pedaliaceae</taxon>
        <taxon>Sesamum</taxon>
    </lineage>
</organism>
<dbReference type="InterPro" id="IPR003593">
    <property type="entry name" value="AAA+_ATPase"/>
</dbReference>
<dbReference type="SUPFAM" id="SSF46934">
    <property type="entry name" value="UBA-like"/>
    <property type="match status" value="1"/>
</dbReference>
<dbReference type="Gene3D" id="1.10.3710.10">
    <property type="entry name" value="DNA polymerase III clamp loader subunits, C-terminal domain"/>
    <property type="match status" value="1"/>
</dbReference>
<accession>A0AAW2KJX5</accession>
<comment type="caution">
    <text evidence="6">The sequence shown here is derived from an EMBL/GenBank/DDBJ whole genome shotgun (WGS) entry which is preliminary data.</text>
</comment>
<dbReference type="EMBL" id="JACGWJ010000028">
    <property type="protein sequence ID" value="KAL0307144.1"/>
    <property type="molecule type" value="Genomic_DNA"/>
</dbReference>
<feature type="region of interest" description="Disordered" evidence="4">
    <location>
        <begin position="76"/>
        <end position="124"/>
    </location>
</feature>
<dbReference type="Pfam" id="PF00004">
    <property type="entry name" value="AAA"/>
    <property type="match status" value="1"/>
</dbReference>
<dbReference type="InterPro" id="IPR009060">
    <property type="entry name" value="UBA-like_sf"/>
</dbReference>
<evidence type="ECO:0000256" key="2">
    <source>
        <dbReference type="ARBA" id="ARBA00022741"/>
    </source>
</evidence>
<name>A0AAW2KJX5_SESRA</name>